<sequence>MSIVEEIKEILKRYFEEARKSNLSYKKVQWELDNFIYPYIGSYLASGELSKEEAKEIFVFCETELKKLKNSLSKKI</sequence>
<name>A0A7C4S5X4_9EURY</name>
<gene>
    <name evidence="3" type="ORF">ENL48_03540</name>
    <name evidence="2" type="ORF">ENT89_05265</name>
    <name evidence="1" type="ORF">ENX77_05725</name>
</gene>
<comment type="caution">
    <text evidence="2">The sequence shown here is derived from an EMBL/GenBank/DDBJ whole genome shotgun (WGS) entry which is preliminary data.</text>
</comment>
<keyword evidence="2" id="KW-0670">Pyruvate</keyword>
<dbReference type="EMBL" id="DTAK01000038">
    <property type="protein sequence ID" value="HGU59565.1"/>
    <property type="molecule type" value="Genomic_DNA"/>
</dbReference>
<evidence type="ECO:0000313" key="3">
    <source>
        <dbReference type="EMBL" id="HHF48261.1"/>
    </source>
</evidence>
<dbReference type="AlphaFoldDB" id="A0A7C4S5X4"/>
<evidence type="ECO:0000313" key="1">
    <source>
        <dbReference type="EMBL" id="HGE66600.1"/>
    </source>
</evidence>
<dbReference type="EMBL" id="DTPI01000031">
    <property type="protein sequence ID" value="HGE66600.1"/>
    <property type="molecule type" value="Genomic_DNA"/>
</dbReference>
<reference evidence="2" key="1">
    <citation type="journal article" date="2020" name="mSystems">
        <title>Genome- and Community-Level Interaction Insights into Carbon Utilization and Element Cycling Functions of Hydrothermarchaeota in Hydrothermal Sediment.</title>
        <authorList>
            <person name="Zhou Z."/>
            <person name="Liu Y."/>
            <person name="Xu W."/>
            <person name="Pan J."/>
            <person name="Luo Z.H."/>
            <person name="Li M."/>
        </authorList>
    </citation>
    <scope>NUCLEOTIDE SEQUENCE [LARGE SCALE GENOMIC DNA]</scope>
    <source>
        <strain evidence="3">SpSt-10</strain>
        <strain evidence="2">SpSt-62</strain>
        <strain evidence="1">SpSt-97</strain>
    </source>
</reference>
<proteinExistence type="predicted"/>
<evidence type="ECO:0000313" key="2">
    <source>
        <dbReference type="EMBL" id="HGU59565.1"/>
    </source>
</evidence>
<dbReference type="EMBL" id="DRUC01000055">
    <property type="protein sequence ID" value="HHF48261.1"/>
    <property type="molecule type" value="Genomic_DNA"/>
</dbReference>
<organism evidence="2">
    <name type="scientific">Geoglobus ahangari</name>
    <dbReference type="NCBI Taxonomy" id="113653"/>
    <lineage>
        <taxon>Archaea</taxon>
        <taxon>Methanobacteriati</taxon>
        <taxon>Methanobacteriota</taxon>
        <taxon>Archaeoglobi</taxon>
        <taxon>Archaeoglobales</taxon>
        <taxon>Archaeoglobaceae</taxon>
        <taxon>Geoglobus</taxon>
    </lineage>
</organism>
<accession>A0A7C4S5X4</accession>
<protein>
    <submittedName>
        <fullName evidence="2">Pyruvate carboxylase subunit B</fullName>
    </submittedName>
</protein>